<name>A0A1M6TBI2_9FLAO</name>
<organism evidence="1 2">
    <name type="scientific">Chryseobacterium polytrichastri</name>
    <dbReference type="NCBI Taxonomy" id="1302687"/>
    <lineage>
        <taxon>Bacteria</taxon>
        <taxon>Pseudomonadati</taxon>
        <taxon>Bacteroidota</taxon>
        <taxon>Flavobacteriia</taxon>
        <taxon>Flavobacteriales</taxon>
        <taxon>Weeksellaceae</taxon>
        <taxon>Chryseobacterium group</taxon>
        <taxon>Chryseobacterium</taxon>
    </lineage>
</organism>
<evidence type="ECO:0000313" key="2">
    <source>
        <dbReference type="Proteomes" id="UP000184364"/>
    </source>
</evidence>
<proteinExistence type="predicted"/>
<reference evidence="2" key="1">
    <citation type="submission" date="2016-11" db="EMBL/GenBank/DDBJ databases">
        <authorList>
            <person name="Varghese N."/>
            <person name="Submissions S."/>
        </authorList>
    </citation>
    <scope>NUCLEOTIDE SEQUENCE [LARGE SCALE GENOMIC DNA]</scope>
    <source>
        <strain evidence="2">DSM 26899</strain>
    </source>
</reference>
<dbReference type="Proteomes" id="UP000184364">
    <property type="component" value="Unassembled WGS sequence"/>
</dbReference>
<protein>
    <submittedName>
        <fullName evidence="1">Uncharacterized protein</fullName>
    </submittedName>
</protein>
<sequence length="148" mass="17173">MGLFSTFFNSLVNPIEETVKTVVGMYRMAGSSDKRNNLKDVIFHRVLAAKKLVNPNIYDIILLSDDNFFNVIEDDIALFIFVLLMAESDKHNREFSQNPQHYFFKIESEVIKQLQTYIPNRDANYIKAELLAMTYSRDNVGLGHRPTY</sequence>
<accession>A0A1M6TBI2</accession>
<dbReference type="STRING" id="1302687.SAMN05444267_100537"/>
<keyword evidence="2" id="KW-1185">Reference proteome</keyword>
<dbReference type="RefSeq" id="WP_073291228.1">
    <property type="nucleotide sequence ID" value="NZ_FRAV01000005.1"/>
</dbReference>
<dbReference type="AlphaFoldDB" id="A0A1M6TBI2"/>
<evidence type="ECO:0000313" key="1">
    <source>
        <dbReference type="EMBL" id="SHK54118.1"/>
    </source>
</evidence>
<dbReference type="OrthoDB" id="9922140at2"/>
<gene>
    <name evidence="1" type="ORF">SAMN05444267_100537</name>
</gene>
<dbReference type="EMBL" id="FRAV01000005">
    <property type="protein sequence ID" value="SHK54118.1"/>
    <property type="molecule type" value="Genomic_DNA"/>
</dbReference>